<dbReference type="Gene3D" id="3.30.830.10">
    <property type="entry name" value="Metalloenzyme, LuxS/M16 peptidase-like"/>
    <property type="match status" value="2"/>
</dbReference>
<dbReference type="PANTHER" id="PTHR11851:SF49">
    <property type="entry name" value="MITOCHONDRIAL-PROCESSING PEPTIDASE SUBUNIT ALPHA"/>
    <property type="match status" value="1"/>
</dbReference>
<dbReference type="InterPro" id="IPR011765">
    <property type="entry name" value="Pept_M16_N"/>
</dbReference>
<evidence type="ECO:0000256" key="1">
    <source>
        <dbReference type="ARBA" id="ARBA00007261"/>
    </source>
</evidence>
<protein>
    <submittedName>
        <fullName evidence="4">Insulinase family protein</fullName>
    </submittedName>
</protein>
<organism evidence="4 5">
    <name type="scientific">Roseateles oligotrophus</name>
    <dbReference type="NCBI Taxonomy" id="1769250"/>
    <lineage>
        <taxon>Bacteria</taxon>
        <taxon>Pseudomonadati</taxon>
        <taxon>Pseudomonadota</taxon>
        <taxon>Betaproteobacteria</taxon>
        <taxon>Burkholderiales</taxon>
        <taxon>Sphaerotilaceae</taxon>
        <taxon>Roseateles</taxon>
    </lineage>
</organism>
<feature type="domain" description="Peptidase M16 N-terminal" evidence="2">
    <location>
        <begin position="62"/>
        <end position="200"/>
    </location>
</feature>
<name>A0ABT2YKR9_9BURK</name>
<dbReference type="EMBL" id="JAJIRN010000010">
    <property type="protein sequence ID" value="MCV2370641.1"/>
    <property type="molecule type" value="Genomic_DNA"/>
</dbReference>
<evidence type="ECO:0000313" key="4">
    <source>
        <dbReference type="EMBL" id="MCV2370641.1"/>
    </source>
</evidence>
<sequence length="464" mass="50194">MNAVVMKRVFSGRRRGLLQAGAAMAALYGLGAWAGQAQIPALRMRRQVLANGLEFVSVPAAGASVSVQVWYRVGAKDDPAGRSGFAHLFEHMMFKSTRHMANEQFDRMTEDVGGKNNAFTAEDMTAYHCVVPANHLEPILWAEAERMSNLNVAQSHFDSERAVVKEEYAQSVLSEPYGRLFNAVAGYGYQAHPYRRPVIGNIEDLDAATLTDLSEFHANYYRPDNAVLVVAGAFDQALLDAAVEHYFGSIPRPTRPIPRNRLVEPRRLRDETHQLQAPQAPLPAALLIWQGPRADSPDATVWQLAQGLLALGDSARLNEGLVYRDQLAQSTGFEAQLNAEAGLLVAHAMAAGGQTAAGLVAPLAREVGRLAEEPISERELDKVKTQLLTAGLIKRQTAQGLAELVGMAATLRGDASAAGRDLAALQAVTAADVQRVVRRDIQHGARVTLLYGPQTKAKPSGTKA</sequence>
<dbReference type="SUPFAM" id="SSF63411">
    <property type="entry name" value="LuxS/MPP-like metallohydrolase"/>
    <property type="match status" value="2"/>
</dbReference>
<dbReference type="Pfam" id="PF05193">
    <property type="entry name" value="Peptidase_M16_C"/>
    <property type="match status" value="1"/>
</dbReference>
<evidence type="ECO:0000259" key="2">
    <source>
        <dbReference type="Pfam" id="PF00675"/>
    </source>
</evidence>
<feature type="domain" description="Peptidase M16 C-terminal" evidence="3">
    <location>
        <begin position="208"/>
        <end position="387"/>
    </location>
</feature>
<evidence type="ECO:0000313" key="5">
    <source>
        <dbReference type="Proteomes" id="UP001209701"/>
    </source>
</evidence>
<comment type="similarity">
    <text evidence="1">Belongs to the peptidase M16 family.</text>
</comment>
<dbReference type="PANTHER" id="PTHR11851">
    <property type="entry name" value="METALLOPROTEASE"/>
    <property type="match status" value="1"/>
</dbReference>
<comment type="caution">
    <text evidence="4">The sequence shown here is derived from an EMBL/GenBank/DDBJ whole genome shotgun (WGS) entry which is preliminary data.</text>
</comment>
<dbReference type="Pfam" id="PF00675">
    <property type="entry name" value="Peptidase_M16"/>
    <property type="match status" value="1"/>
</dbReference>
<accession>A0ABT2YKR9</accession>
<dbReference type="InterPro" id="IPR011249">
    <property type="entry name" value="Metalloenz_LuxS/M16"/>
</dbReference>
<proteinExistence type="inferred from homology"/>
<gene>
    <name evidence="4" type="ORF">LNV07_21360</name>
</gene>
<keyword evidence="5" id="KW-1185">Reference proteome</keyword>
<reference evidence="4 5" key="1">
    <citation type="submission" date="2021-11" db="EMBL/GenBank/DDBJ databases">
        <authorList>
            <person name="Liang Q."/>
            <person name="Mou H."/>
            <person name="Liu Z."/>
        </authorList>
    </citation>
    <scope>NUCLEOTIDE SEQUENCE [LARGE SCALE GENOMIC DNA]</scope>
    <source>
        <strain evidence="4 5">CHU3</strain>
    </source>
</reference>
<evidence type="ECO:0000259" key="3">
    <source>
        <dbReference type="Pfam" id="PF05193"/>
    </source>
</evidence>
<dbReference type="InterPro" id="IPR007863">
    <property type="entry name" value="Peptidase_M16_C"/>
</dbReference>
<dbReference type="InterPro" id="IPR050361">
    <property type="entry name" value="MPP/UQCRC_Complex"/>
</dbReference>
<dbReference type="Proteomes" id="UP001209701">
    <property type="component" value="Unassembled WGS sequence"/>
</dbReference>